<feature type="coiled-coil region" evidence="1">
    <location>
        <begin position="90"/>
        <end position="124"/>
    </location>
</feature>
<gene>
    <name evidence="4" type="ORF">GE300_01020</name>
</gene>
<reference evidence="4 5" key="1">
    <citation type="submission" date="2019-10" db="EMBL/GenBank/DDBJ databases">
        <title>Cognatihalovulum marinum gen. nov. sp. nov., a new member of the family Rhodobacteraceae isolated from deep seawater of the Northwest Indian Ocean.</title>
        <authorList>
            <person name="Ruan C."/>
            <person name="Wang J."/>
            <person name="Zheng X."/>
            <person name="Song L."/>
            <person name="Zhu Y."/>
            <person name="Huang Y."/>
            <person name="Lu Z."/>
            <person name="Du W."/>
            <person name="Huang L."/>
            <person name="Dai X."/>
        </authorList>
    </citation>
    <scope>NUCLEOTIDE SEQUENCE [LARGE SCALE GENOMIC DNA]</scope>
    <source>
        <strain evidence="4 5">2CG4</strain>
    </source>
</reference>
<keyword evidence="5" id="KW-1185">Reference proteome</keyword>
<protein>
    <submittedName>
        <fullName evidence="4">Uncharacterized protein</fullName>
    </submittedName>
</protein>
<keyword evidence="3" id="KW-0812">Transmembrane</keyword>
<evidence type="ECO:0000256" key="2">
    <source>
        <dbReference type="SAM" id="MobiDB-lite"/>
    </source>
</evidence>
<dbReference type="EMBL" id="WIND01000001">
    <property type="protein sequence ID" value="MSU88195.1"/>
    <property type="molecule type" value="Genomic_DNA"/>
</dbReference>
<name>A0A6L5YWH1_9RHOB</name>
<feature type="transmembrane region" description="Helical" evidence="3">
    <location>
        <begin position="20"/>
        <end position="41"/>
    </location>
</feature>
<feature type="compositionally biased region" description="Pro residues" evidence="2">
    <location>
        <begin position="146"/>
        <end position="158"/>
    </location>
</feature>
<evidence type="ECO:0000256" key="1">
    <source>
        <dbReference type="SAM" id="Coils"/>
    </source>
</evidence>
<keyword evidence="3" id="KW-0472">Membrane</keyword>
<proteinExistence type="predicted"/>
<evidence type="ECO:0000313" key="4">
    <source>
        <dbReference type="EMBL" id="MSU88195.1"/>
    </source>
</evidence>
<organism evidence="4 5">
    <name type="scientific">Halovulum marinum</name>
    <dbReference type="NCBI Taxonomy" id="2662447"/>
    <lineage>
        <taxon>Bacteria</taxon>
        <taxon>Pseudomonadati</taxon>
        <taxon>Pseudomonadota</taxon>
        <taxon>Alphaproteobacteria</taxon>
        <taxon>Rhodobacterales</taxon>
        <taxon>Paracoccaceae</taxon>
        <taxon>Halovulum</taxon>
    </lineage>
</organism>
<feature type="region of interest" description="Disordered" evidence="2">
    <location>
        <begin position="125"/>
        <end position="176"/>
    </location>
</feature>
<sequence length="337" mass="35161">MMPAPAQPQDDRPARARRAALLASLVWAGCVLAYAAGYLGTGAPGGAALLLALAGLGAALILPVAVFWALALLYAGLLAAQADSGAPDRSAALQRRIEAQDKRIEALERRLKTTDTALRRAEQTLAARPIPAPAPTAAPAAAPQPAAAPPAADAPPPAAAAEAAQPDLPLHGGGDNHATLSLDDAVRALNFPRDANDREGFAVLSRAMGEPELARLLRSSEDTQTLLAQNGLYMDDLMPAPATSGDWRQFAKGGAARAALMPLNGITDSQALETVRGRMRADPIFRDTALHFQRKFDHMLHRIAPEASDATLLNLVDTRSGRAYVLLVQASSAPDAG</sequence>
<dbReference type="Proteomes" id="UP000474957">
    <property type="component" value="Unassembled WGS sequence"/>
</dbReference>
<evidence type="ECO:0000256" key="3">
    <source>
        <dbReference type="SAM" id="Phobius"/>
    </source>
</evidence>
<keyword evidence="3" id="KW-1133">Transmembrane helix</keyword>
<evidence type="ECO:0000313" key="5">
    <source>
        <dbReference type="Proteomes" id="UP000474957"/>
    </source>
</evidence>
<dbReference type="AlphaFoldDB" id="A0A6L5YWH1"/>
<keyword evidence="1" id="KW-0175">Coiled coil</keyword>
<accession>A0A6L5YWH1</accession>
<comment type="caution">
    <text evidence="4">The sequence shown here is derived from an EMBL/GenBank/DDBJ whole genome shotgun (WGS) entry which is preliminary data.</text>
</comment>
<dbReference type="RefSeq" id="WP_154444025.1">
    <property type="nucleotide sequence ID" value="NZ_WIND01000001.1"/>
</dbReference>
<feature type="transmembrane region" description="Helical" evidence="3">
    <location>
        <begin position="47"/>
        <end position="80"/>
    </location>
</feature>